<accession>A0ABU0YM20</accession>
<feature type="modified residue" description="4-aspartylphosphate" evidence="4">
    <location>
        <position position="623"/>
    </location>
</feature>
<dbReference type="PANTHER" id="PTHR43065">
    <property type="entry name" value="SENSOR HISTIDINE KINASE"/>
    <property type="match status" value="1"/>
</dbReference>
<dbReference type="InterPro" id="IPR036890">
    <property type="entry name" value="HATPase_C_sf"/>
</dbReference>
<dbReference type="InterPro" id="IPR035965">
    <property type="entry name" value="PAS-like_dom_sf"/>
</dbReference>
<gene>
    <name evidence="8" type="ORF">Q8A70_08440</name>
</gene>
<comment type="caution">
    <text evidence="8">The sequence shown here is derived from an EMBL/GenBank/DDBJ whole genome shotgun (WGS) entry which is preliminary data.</text>
</comment>
<keyword evidence="3 4" id="KW-0597">Phosphoprotein</keyword>
<dbReference type="InterPro" id="IPR003661">
    <property type="entry name" value="HisK_dim/P_dom"/>
</dbReference>
<evidence type="ECO:0000313" key="8">
    <source>
        <dbReference type="EMBL" id="MDQ7247693.1"/>
    </source>
</evidence>
<dbReference type="InterPro" id="IPR005467">
    <property type="entry name" value="His_kinase_dom"/>
</dbReference>
<dbReference type="InterPro" id="IPR000014">
    <property type="entry name" value="PAS"/>
</dbReference>
<dbReference type="InterPro" id="IPR013655">
    <property type="entry name" value="PAS_fold_3"/>
</dbReference>
<dbReference type="RefSeq" id="WP_379955128.1">
    <property type="nucleotide sequence ID" value="NZ_JAUYVI010000003.1"/>
</dbReference>
<dbReference type="SUPFAM" id="SSF55785">
    <property type="entry name" value="PYP-like sensor domain (PAS domain)"/>
    <property type="match status" value="1"/>
</dbReference>
<dbReference type="Proteomes" id="UP001230156">
    <property type="component" value="Unassembled WGS sequence"/>
</dbReference>
<dbReference type="PANTHER" id="PTHR43065:SF42">
    <property type="entry name" value="TWO-COMPONENT SENSOR PPRA"/>
    <property type="match status" value="1"/>
</dbReference>
<dbReference type="CDD" id="cd00130">
    <property type="entry name" value="PAS"/>
    <property type="match status" value="1"/>
</dbReference>
<dbReference type="SUPFAM" id="SSF55874">
    <property type="entry name" value="ATPase domain of HSP90 chaperone/DNA topoisomerase II/histidine kinase"/>
    <property type="match status" value="1"/>
</dbReference>
<evidence type="ECO:0000313" key="9">
    <source>
        <dbReference type="Proteomes" id="UP001230156"/>
    </source>
</evidence>
<comment type="catalytic activity">
    <reaction evidence="1">
        <text>ATP + protein L-histidine = ADP + protein N-phospho-L-histidine.</text>
        <dbReference type="EC" id="2.7.13.3"/>
    </reaction>
</comment>
<dbReference type="EC" id="2.7.13.3" evidence="2"/>
<dbReference type="SUPFAM" id="SSF47384">
    <property type="entry name" value="Homodimeric domain of signal transducing histidine kinase"/>
    <property type="match status" value="1"/>
</dbReference>
<dbReference type="PROSITE" id="PS50110">
    <property type="entry name" value="RESPONSE_REGULATORY"/>
    <property type="match status" value="1"/>
</dbReference>
<feature type="domain" description="Response regulatory" evidence="6">
    <location>
        <begin position="573"/>
        <end position="683"/>
    </location>
</feature>
<evidence type="ECO:0000256" key="2">
    <source>
        <dbReference type="ARBA" id="ARBA00012438"/>
    </source>
</evidence>
<dbReference type="InterPro" id="IPR003594">
    <property type="entry name" value="HATPase_dom"/>
</dbReference>
<evidence type="ECO:0000259" key="6">
    <source>
        <dbReference type="PROSITE" id="PS50110"/>
    </source>
</evidence>
<dbReference type="InterPro" id="IPR036097">
    <property type="entry name" value="HisK_dim/P_sf"/>
</dbReference>
<evidence type="ECO:0000256" key="3">
    <source>
        <dbReference type="ARBA" id="ARBA00022553"/>
    </source>
</evidence>
<dbReference type="Gene3D" id="3.40.50.2300">
    <property type="match status" value="2"/>
</dbReference>
<dbReference type="PRINTS" id="PR00344">
    <property type="entry name" value="BCTRLSENSOR"/>
</dbReference>
<dbReference type="SUPFAM" id="SSF52172">
    <property type="entry name" value="CheY-like"/>
    <property type="match status" value="2"/>
</dbReference>
<dbReference type="SMART" id="SM00448">
    <property type="entry name" value="REC"/>
    <property type="match status" value="1"/>
</dbReference>
<reference evidence="9" key="1">
    <citation type="submission" date="2023-08" db="EMBL/GenBank/DDBJ databases">
        <title>Rhodospirillaceae gen. nov., a novel taxon isolated from the Yangtze River Yuezi River estuary sludge.</title>
        <authorList>
            <person name="Ruan L."/>
        </authorList>
    </citation>
    <scope>NUCLEOTIDE SEQUENCE [LARGE SCALE GENOMIC DNA]</scope>
    <source>
        <strain evidence="9">R-7</strain>
    </source>
</reference>
<evidence type="ECO:0000256" key="4">
    <source>
        <dbReference type="PROSITE-ProRule" id="PRU00169"/>
    </source>
</evidence>
<proteinExistence type="predicted"/>
<dbReference type="CDD" id="cd00082">
    <property type="entry name" value="HisKA"/>
    <property type="match status" value="1"/>
</dbReference>
<dbReference type="Gene3D" id="3.30.450.20">
    <property type="entry name" value="PAS domain"/>
    <property type="match status" value="1"/>
</dbReference>
<dbReference type="Pfam" id="PF08447">
    <property type="entry name" value="PAS_3"/>
    <property type="match status" value="1"/>
</dbReference>
<dbReference type="Gene3D" id="3.30.565.10">
    <property type="entry name" value="Histidine kinase-like ATPase, C-terminal domain"/>
    <property type="match status" value="1"/>
</dbReference>
<dbReference type="PROSITE" id="PS50113">
    <property type="entry name" value="PAC"/>
    <property type="match status" value="1"/>
</dbReference>
<dbReference type="SMART" id="SM00388">
    <property type="entry name" value="HisKA"/>
    <property type="match status" value="1"/>
</dbReference>
<dbReference type="InterPro" id="IPR004358">
    <property type="entry name" value="Sig_transdc_His_kin-like_C"/>
</dbReference>
<dbReference type="PROSITE" id="PS50109">
    <property type="entry name" value="HIS_KIN"/>
    <property type="match status" value="1"/>
</dbReference>
<sequence length="687" mass="74379">MNRRGPLSERALILAPIGRDAQIAGAILREAGYDSDPCPDLPALARELDAGAGCVIISDQGLHRADLAPLDRFLKNQPSWSDIPIILLSLRGDGTEQIPAAGKLAERLGNVTFLERPLHPASLIGTVRTALRGRRRQYEARARLKELREGEQRLHTALKAGRLGAWTLDLPSLTLHCSDSCKAHFGRGAEGSFLYADFQDSIHPDDRAQVQAAFEQTVKTGTDYAVEHRLHWLDGSVHWVDLRARAIRSRDGAVSQLVGVSSDITARKRADFERERLLNELAAERAALSDLTATLEQRVRERTAALTTEVAARERAQEQLLQSQKMESIGQLTGGVAHDFNNLLMAVMGNLQLLKKRFRDDDRAQHLIAGALEGARRGASLTQRMLTFARQQELKTTSADLLSLVGGMQDLLDRTLGPQFELRFDLSEGLPAAQVDANQIELAILNLAINARDAMPDGGTICIGLDKAAPPAAKGLKDAEYLRLRLSDTGSGMDGATLKKAIEPFFSTKPTGKGTGLGLSMVHGLAVQLGGMLELESTVGKGTTATLWLPIAEAPAEIPEARPAPAESGSRAIILVVDDDPLIAMSTVEMLEDLGHQAIEANSGAQALEILKDGQAIDLMLTDQAMPGMTGLELAEIARKERPKMPILLATGYADLPASQIKLPRLSKPYLQTELQEEINRLLDGAA</sequence>
<dbReference type="InterPro" id="IPR001610">
    <property type="entry name" value="PAC"/>
</dbReference>
<organism evidence="8 9">
    <name type="scientific">Dongia sedimenti</name>
    <dbReference type="NCBI Taxonomy" id="3064282"/>
    <lineage>
        <taxon>Bacteria</taxon>
        <taxon>Pseudomonadati</taxon>
        <taxon>Pseudomonadota</taxon>
        <taxon>Alphaproteobacteria</taxon>
        <taxon>Rhodospirillales</taxon>
        <taxon>Dongiaceae</taxon>
        <taxon>Dongia</taxon>
    </lineage>
</organism>
<evidence type="ECO:0000259" key="7">
    <source>
        <dbReference type="PROSITE" id="PS50113"/>
    </source>
</evidence>
<evidence type="ECO:0000259" key="5">
    <source>
        <dbReference type="PROSITE" id="PS50109"/>
    </source>
</evidence>
<feature type="domain" description="Histidine kinase" evidence="5">
    <location>
        <begin position="335"/>
        <end position="553"/>
    </location>
</feature>
<dbReference type="NCBIfam" id="TIGR00229">
    <property type="entry name" value="sensory_box"/>
    <property type="match status" value="1"/>
</dbReference>
<dbReference type="InterPro" id="IPR001789">
    <property type="entry name" value="Sig_transdc_resp-reg_receiver"/>
</dbReference>
<dbReference type="EMBL" id="JAUYVI010000003">
    <property type="protein sequence ID" value="MDQ7247693.1"/>
    <property type="molecule type" value="Genomic_DNA"/>
</dbReference>
<dbReference type="Pfam" id="PF00512">
    <property type="entry name" value="HisKA"/>
    <property type="match status" value="1"/>
</dbReference>
<dbReference type="SMART" id="SM00387">
    <property type="entry name" value="HATPase_c"/>
    <property type="match status" value="1"/>
</dbReference>
<dbReference type="Gene3D" id="1.10.287.130">
    <property type="match status" value="1"/>
</dbReference>
<dbReference type="Pfam" id="PF02518">
    <property type="entry name" value="HATPase_c"/>
    <property type="match status" value="1"/>
</dbReference>
<dbReference type="Pfam" id="PF00072">
    <property type="entry name" value="Response_reg"/>
    <property type="match status" value="1"/>
</dbReference>
<keyword evidence="9" id="KW-1185">Reference proteome</keyword>
<feature type="domain" description="PAC" evidence="7">
    <location>
        <begin position="224"/>
        <end position="276"/>
    </location>
</feature>
<dbReference type="InterPro" id="IPR011006">
    <property type="entry name" value="CheY-like_superfamily"/>
</dbReference>
<protein>
    <recommendedName>
        <fullName evidence="2">histidine kinase</fullName>
        <ecNumber evidence="2">2.7.13.3</ecNumber>
    </recommendedName>
</protein>
<dbReference type="InterPro" id="IPR000700">
    <property type="entry name" value="PAS-assoc_C"/>
</dbReference>
<dbReference type="SMART" id="SM00086">
    <property type="entry name" value="PAC"/>
    <property type="match status" value="1"/>
</dbReference>
<evidence type="ECO:0000256" key="1">
    <source>
        <dbReference type="ARBA" id="ARBA00000085"/>
    </source>
</evidence>
<name>A0ABU0YM20_9PROT</name>